<comment type="similarity">
    <text evidence="2">Belongs to the ATPase g subunit family.</text>
</comment>
<dbReference type="RefSeq" id="XP_025365470.1">
    <property type="nucleotide sequence ID" value="XM_025503967.1"/>
</dbReference>
<evidence type="ECO:0000256" key="4">
    <source>
        <dbReference type="ARBA" id="ARBA00022547"/>
    </source>
</evidence>
<evidence type="ECO:0000256" key="9">
    <source>
        <dbReference type="ARBA" id="ARBA00023310"/>
    </source>
</evidence>
<sequence length="88" mass="10069">YADPLIYNAKVAGHIAKQVYIAESLAPPKSFSVVQDAYKHMYQRAQDSSYWQRLIQTGEWKKFAIYAVEAYGIFTIGEMLGRRSLVGY</sequence>
<dbReference type="AlphaFoldDB" id="A0A316V1H6"/>
<dbReference type="GeneID" id="37025790"/>
<protein>
    <submittedName>
        <fullName evidence="10">Uncharacterized protein</fullName>
    </submittedName>
</protein>
<dbReference type="EMBL" id="KZ819662">
    <property type="protein sequence ID" value="PWN30858.1"/>
    <property type="molecule type" value="Genomic_DNA"/>
</dbReference>
<gene>
    <name evidence="10" type="ORF">BDZ90DRAFT_206705</name>
</gene>
<keyword evidence="4" id="KW-0138">CF(0)</keyword>
<keyword evidence="11" id="KW-1185">Reference proteome</keyword>
<organism evidence="10 11">
    <name type="scientific">Jaminaea rosea</name>
    <dbReference type="NCBI Taxonomy" id="1569628"/>
    <lineage>
        <taxon>Eukaryota</taxon>
        <taxon>Fungi</taxon>
        <taxon>Dikarya</taxon>
        <taxon>Basidiomycota</taxon>
        <taxon>Ustilaginomycotina</taxon>
        <taxon>Exobasidiomycetes</taxon>
        <taxon>Microstromatales</taxon>
        <taxon>Microstromatales incertae sedis</taxon>
        <taxon>Jaminaea</taxon>
    </lineage>
</organism>
<evidence type="ECO:0000256" key="5">
    <source>
        <dbReference type="ARBA" id="ARBA00022781"/>
    </source>
</evidence>
<comment type="subcellular location">
    <subcellularLocation>
        <location evidence="1">Mitochondrion membrane</location>
    </subcellularLocation>
</comment>
<feature type="non-terminal residue" evidence="10">
    <location>
        <position position="1"/>
    </location>
</feature>
<keyword evidence="3" id="KW-0813">Transport</keyword>
<dbReference type="STRING" id="1569628.A0A316V1H6"/>
<dbReference type="GO" id="GO:0031966">
    <property type="term" value="C:mitochondrial membrane"/>
    <property type="evidence" value="ECO:0007669"/>
    <property type="project" value="UniProtKB-SubCell"/>
</dbReference>
<dbReference type="Proteomes" id="UP000245884">
    <property type="component" value="Unassembled WGS sequence"/>
</dbReference>
<evidence type="ECO:0000256" key="7">
    <source>
        <dbReference type="ARBA" id="ARBA00023128"/>
    </source>
</evidence>
<name>A0A316V1H6_9BASI</name>
<reference evidence="10 11" key="1">
    <citation type="journal article" date="2018" name="Mol. Biol. Evol.">
        <title>Broad Genomic Sampling Reveals a Smut Pathogenic Ancestry of the Fungal Clade Ustilaginomycotina.</title>
        <authorList>
            <person name="Kijpornyongpan T."/>
            <person name="Mondo S.J."/>
            <person name="Barry K."/>
            <person name="Sandor L."/>
            <person name="Lee J."/>
            <person name="Lipzen A."/>
            <person name="Pangilinan J."/>
            <person name="LaButti K."/>
            <person name="Hainaut M."/>
            <person name="Henrissat B."/>
            <person name="Grigoriev I.V."/>
            <person name="Spatafora J.W."/>
            <person name="Aime M.C."/>
        </authorList>
    </citation>
    <scope>NUCLEOTIDE SEQUENCE [LARGE SCALE GENOMIC DNA]</scope>
    <source>
        <strain evidence="10 11">MCA 5214</strain>
    </source>
</reference>
<keyword evidence="8" id="KW-0472">Membrane</keyword>
<keyword evidence="9" id="KW-0066">ATP synthesis</keyword>
<evidence type="ECO:0000313" key="10">
    <source>
        <dbReference type="EMBL" id="PWN30858.1"/>
    </source>
</evidence>
<keyword evidence="6" id="KW-0406">Ion transport</keyword>
<feature type="non-terminal residue" evidence="10">
    <location>
        <position position="88"/>
    </location>
</feature>
<accession>A0A316V1H6</accession>
<evidence type="ECO:0000256" key="6">
    <source>
        <dbReference type="ARBA" id="ARBA00023065"/>
    </source>
</evidence>
<evidence type="ECO:0000256" key="2">
    <source>
        <dbReference type="ARBA" id="ARBA00005699"/>
    </source>
</evidence>
<dbReference type="OrthoDB" id="437at2759"/>
<dbReference type="GO" id="GO:0015986">
    <property type="term" value="P:proton motive force-driven ATP synthesis"/>
    <property type="evidence" value="ECO:0007669"/>
    <property type="project" value="InterPro"/>
</dbReference>
<evidence type="ECO:0000313" key="11">
    <source>
        <dbReference type="Proteomes" id="UP000245884"/>
    </source>
</evidence>
<keyword evidence="5" id="KW-0375">Hydrogen ion transport</keyword>
<evidence type="ECO:0000256" key="8">
    <source>
        <dbReference type="ARBA" id="ARBA00023136"/>
    </source>
</evidence>
<dbReference type="GO" id="GO:0015078">
    <property type="term" value="F:proton transmembrane transporter activity"/>
    <property type="evidence" value="ECO:0007669"/>
    <property type="project" value="InterPro"/>
</dbReference>
<keyword evidence="7" id="KW-0496">Mitochondrion</keyword>
<proteinExistence type="inferred from homology"/>
<evidence type="ECO:0000256" key="3">
    <source>
        <dbReference type="ARBA" id="ARBA00022448"/>
    </source>
</evidence>
<dbReference type="InterPro" id="IPR006808">
    <property type="entry name" value="ATP_synth_F0_gsu_mt"/>
</dbReference>
<dbReference type="GO" id="GO:0045259">
    <property type="term" value="C:proton-transporting ATP synthase complex"/>
    <property type="evidence" value="ECO:0007669"/>
    <property type="project" value="UniProtKB-KW"/>
</dbReference>
<dbReference type="Pfam" id="PF04718">
    <property type="entry name" value="ATP-synt_G"/>
    <property type="match status" value="1"/>
</dbReference>
<evidence type="ECO:0000256" key="1">
    <source>
        <dbReference type="ARBA" id="ARBA00004325"/>
    </source>
</evidence>